<evidence type="ECO:0000313" key="13">
    <source>
        <dbReference type="Proteomes" id="UP000275048"/>
    </source>
</evidence>
<evidence type="ECO:0000256" key="7">
    <source>
        <dbReference type="ARBA" id="ARBA00022898"/>
    </source>
</evidence>
<protein>
    <recommendedName>
        <fullName evidence="9">Histidinol-phosphate aminotransferase</fullName>
        <ecNumber evidence="9">2.6.1.9</ecNumber>
    </recommendedName>
    <alternativeName>
        <fullName evidence="9">Imidazole acetol-phosphate transaminase</fullName>
    </alternativeName>
</protein>
<feature type="modified residue" description="N6-(pyridoxal phosphate)lysine" evidence="9">
    <location>
        <position position="223"/>
    </location>
</feature>
<dbReference type="Pfam" id="PF00155">
    <property type="entry name" value="Aminotran_1_2"/>
    <property type="match status" value="1"/>
</dbReference>
<evidence type="ECO:0000313" key="12">
    <source>
        <dbReference type="EMBL" id="RNB49343.1"/>
    </source>
</evidence>
<dbReference type="InterPro" id="IPR004839">
    <property type="entry name" value="Aminotransferase_I/II_large"/>
</dbReference>
<gene>
    <name evidence="9" type="primary">hisC</name>
    <name evidence="12" type="ORF">EDM22_10115</name>
</gene>
<accession>A0A3M8ADQ2</accession>
<name>A0A3M8ADQ2_9MICO</name>
<dbReference type="InterPro" id="IPR001917">
    <property type="entry name" value="Aminotrans_II_pyridoxalP_BS"/>
</dbReference>
<dbReference type="PROSITE" id="PS00599">
    <property type="entry name" value="AA_TRANSFER_CLASS_2"/>
    <property type="match status" value="1"/>
</dbReference>
<comment type="catalytic activity">
    <reaction evidence="9">
        <text>L-histidinol phosphate + 2-oxoglutarate = 3-(imidazol-4-yl)-2-oxopropyl phosphate + L-glutamate</text>
        <dbReference type="Rhea" id="RHEA:23744"/>
        <dbReference type="ChEBI" id="CHEBI:16810"/>
        <dbReference type="ChEBI" id="CHEBI:29985"/>
        <dbReference type="ChEBI" id="CHEBI:57766"/>
        <dbReference type="ChEBI" id="CHEBI:57980"/>
        <dbReference type="EC" id="2.6.1.9"/>
    </reaction>
</comment>
<comment type="cofactor">
    <cofactor evidence="1 9">
        <name>pyridoxal 5'-phosphate</name>
        <dbReference type="ChEBI" id="CHEBI:597326"/>
    </cofactor>
</comment>
<feature type="region of interest" description="Disordered" evidence="10">
    <location>
        <begin position="1"/>
        <end position="20"/>
    </location>
</feature>
<evidence type="ECO:0000256" key="2">
    <source>
        <dbReference type="ARBA" id="ARBA00007970"/>
    </source>
</evidence>
<dbReference type="GO" id="GO:0004400">
    <property type="term" value="F:histidinol-phosphate transaminase activity"/>
    <property type="evidence" value="ECO:0007669"/>
    <property type="project" value="UniProtKB-UniRule"/>
</dbReference>
<evidence type="ECO:0000256" key="4">
    <source>
        <dbReference type="ARBA" id="ARBA00022576"/>
    </source>
</evidence>
<dbReference type="GO" id="GO:0030170">
    <property type="term" value="F:pyridoxal phosphate binding"/>
    <property type="evidence" value="ECO:0007669"/>
    <property type="project" value="InterPro"/>
</dbReference>
<evidence type="ECO:0000256" key="9">
    <source>
        <dbReference type="HAMAP-Rule" id="MF_01023"/>
    </source>
</evidence>
<dbReference type="CDD" id="cd00609">
    <property type="entry name" value="AAT_like"/>
    <property type="match status" value="1"/>
</dbReference>
<dbReference type="EC" id="2.6.1.9" evidence="9"/>
<evidence type="ECO:0000259" key="11">
    <source>
        <dbReference type="Pfam" id="PF00155"/>
    </source>
</evidence>
<dbReference type="Gene3D" id="3.40.640.10">
    <property type="entry name" value="Type I PLP-dependent aspartate aminotransferase-like (Major domain)"/>
    <property type="match status" value="1"/>
</dbReference>
<dbReference type="PANTHER" id="PTHR42885:SF2">
    <property type="entry name" value="HISTIDINOL-PHOSPHATE AMINOTRANSFERASE"/>
    <property type="match status" value="1"/>
</dbReference>
<dbReference type="EMBL" id="RHHB01000016">
    <property type="protein sequence ID" value="RNB49343.1"/>
    <property type="molecule type" value="Genomic_DNA"/>
</dbReference>
<evidence type="ECO:0000256" key="8">
    <source>
        <dbReference type="ARBA" id="ARBA00023102"/>
    </source>
</evidence>
<dbReference type="HAMAP" id="MF_01023">
    <property type="entry name" value="HisC_aminotrans_2"/>
    <property type="match status" value="1"/>
</dbReference>
<dbReference type="AlphaFoldDB" id="A0A3M8ADQ2"/>
<dbReference type="OrthoDB" id="9809616at2"/>
<evidence type="ECO:0000256" key="1">
    <source>
        <dbReference type="ARBA" id="ARBA00001933"/>
    </source>
</evidence>
<sequence length="363" mass="38779">MTSLDELPIRDDLRGKTPYGAPQKTVPVALNVNENTHPIPEDVAHDIVARVAAAIIGLNRYPDREFTELRTALAGYLGHGLVPEQIWAANGSNEVLQHILQAFGGPGRTALGFGPTYSMYGLLAAGTGTEWVTAERDDDFELSAETALAAIERHDPDIVLLCAPNNPTGTPLALDTIRAVADTARGIVVVDEAYFEFAEPGDPSALTLLEGRPRLLVSRTMSKAFAFAGARVGYLAGDPAAIDALRLVRLPYHLSALTQAAALGALAHADEMLAMVDEIRGQRERISRELAALGYRPYRSGANFVLFGGVDDPHAVFEALLARGILIREIGLPGCLRVTAGTEAETTAFLEAMASFAPNRMTA</sequence>
<keyword evidence="13" id="KW-1185">Reference proteome</keyword>
<evidence type="ECO:0000256" key="6">
    <source>
        <dbReference type="ARBA" id="ARBA00022679"/>
    </source>
</evidence>
<dbReference type="NCBIfam" id="TIGR01141">
    <property type="entry name" value="hisC"/>
    <property type="match status" value="1"/>
</dbReference>
<evidence type="ECO:0000256" key="10">
    <source>
        <dbReference type="SAM" id="MobiDB-lite"/>
    </source>
</evidence>
<keyword evidence="7 9" id="KW-0663">Pyridoxal phosphate</keyword>
<keyword evidence="4 9" id="KW-0032">Aminotransferase</keyword>
<comment type="pathway">
    <text evidence="9">Amino-acid biosynthesis; L-histidine biosynthesis; L-histidine from 5-phospho-alpha-D-ribose 1-diphosphate: step 7/9.</text>
</comment>
<proteinExistence type="inferred from homology"/>
<keyword evidence="5 9" id="KW-0028">Amino-acid biosynthesis</keyword>
<dbReference type="Proteomes" id="UP000275048">
    <property type="component" value="Unassembled WGS sequence"/>
</dbReference>
<evidence type="ECO:0000256" key="3">
    <source>
        <dbReference type="ARBA" id="ARBA00011738"/>
    </source>
</evidence>
<dbReference type="InterPro" id="IPR015421">
    <property type="entry name" value="PyrdxlP-dep_Trfase_major"/>
</dbReference>
<dbReference type="InterPro" id="IPR005861">
    <property type="entry name" value="HisP_aminotrans"/>
</dbReference>
<keyword evidence="6 9" id="KW-0808">Transferase</keyword>
<dbReference type="InterPro" id="IPR015422">
    <property type="entry name" value="PyrdxlP-dep_Trfase_small"/>
</dbReference>
<dbReference type="RefSeq" id="WP_122936928.1">
    <property type="nucleotide sequence ID" value="NZ_JBHSNT010000100.1"/>
</dbReference>
<feature type="domain" description="Aminotransferase class I/classII large" evidence="11">
    <location>
        <begin position="28"/>
        <end position="352"/>
    </location>
</feature>
<comment type="similarity">
    <text evidence="2 9">Belongs to the class-II pyridoxal-phosphate-dependent aminotransferase family. Histidinol-phosphate aminotransferase subfamily.</text>
</comment>
<dbReference type="PANTHER" id="PTHR42885">
    <property type="entry name" value="HISTIDINOL-PHOSPHATE AMINOTRANSFERASE-RELATED"/>
    <property type="match status" value="1"/>
</dbReference>
<dbReference type="SUPFAM" id="SSF53383">
    <property type="entry name" value="PLP-dependent transferases"/>
    <property type="match status" value="1"/>
</dbReference>
<dbReference type="GO" id="GO:0000105">
    <property type="term" value="P:L-histidine biosynthetic process"/>
    <property type="evidence" value="ECO:0007669"/>
    <property type="project" value="UniProtKB-UniRule"/>
</dbReference>
<organism evidence="12 13">
    <name type="scientific">Agromyces tardus</name>
    <dbReference type="NCBI Taxonomy" id="2583849"/>
    <lineage>
        <taxon>Bacteria</taxon>
        <taxon>Bacillati</taxon>
        <taxon>Actinomycetota</taxon>
        <taxon>Actinomycetes</taxon>
        <taxon>Micrococcales</taxon>
        <taxon>Microbacteriaceae</taxon>
        <taxon>Agromyces</taxon>
    </lineage>
</organism>
<evidence type="ECO:0000256" key="5">
    <source>
        <dbReference type="ARBA" id="ARBA00022605"/>
    </source>
</evidence>
<dbReference type="NCBIfam" id="NF002877">
    <property type="entry name" value="PRK03317.1"/>
    <property type="match status" value="1"/>
</dbReference>
<keyword evidence="8 9" id="KW-0368">Histidine biosynthesis</keyword>
<comment type="subunit">
    <text evidence="3 9">Homodimer.</text>
</comment>
<dbReference type="InterPro" id="IPR015424">
    <property type="entry name" value="PyrdxlP-dep_Trfase"/>
</dbReference>
<dbReference type="Gene3D" id="3.90.1150.10">
    <property type="entry name" value="Aspartate Aminotransferase, domain 1"/>
    <property type="match status" value="1"/>
</dbReference>
<dbReference type="UniPathway" id="UPA00031">
    <property type="reaction ID" value="UER00012"/>
</dbReference>
<reference evidence="12 13" key="1">
    <citation type="submission" date="2018-10" db="EMBL/GenBank/DDBJ databases">
        <title>Isolation, diversity and antibacterial activity of antinobacteria from the wheat rhizosphere soil.</title>
        <authorList>
            <person name="Sun T."/>
        </authorList>
    </citation>
    <scope>NUCLEOTIDE SEQUENCE [LARGE SCALE GENOMIC DNA]</scope>
    <source>
        <strain evidence="12 13">SJ-23</strain>
    </source>
</reference>
<comment type="caution">
    <text evidence="12">The sequence shown here is derived from an EMBL/GenBank/DDBJ whole genome shotgun (WGS) entry which is preliminary data.</text>
</comment>